<dbReference type="PIRSF" id="PIRSF003109">
    <property type="entry name" value="McrC"/>
    <property type="match status" value="1"/>
</dbReference>
<dbReference type="PANTHER" id="PTHR38733:SF1">
    <property type="entry name" value="TYPE IV METHYL-DIRECTED RESTRICTION ENZYME ECOKMCRBC"/>
    <property type="match status" value="1"/>
</dbReference>
<proteinExistence type="predicted"/>
<protein>
    <submittedName>
        <fullName evidence="1">McrBC 5-methylcytosine restriction system component family protein</fullName>
    </submittedName>
</protein>
<gene>
    <name evidence="1" type="ORF">J512_2349</name>
</gene>
<dbReference type="Pfam" id="PF10117">
    <property type="entry name" value="McrBC"/>
    <property type="match status" value="1"/>
</dbReference>
<dbReference type="PANTHER" id="PTHR38733">
    <property type="entry name" value="PROTEIN MCRC"/>
    <property type="match status" value="1"/>
</dbReference>
<comment type="caution">
    <text evidence="1">The sequence shown here is derived from an EMBL/GenBank/DDBJ whole genome shotgun (WGS) entry which is preliminary data.</text>
</comment>
<name>A0A009INF8_ACIB9</name>
<dbReference type="Proteomes" id="UP000020595">
    <property type="component" value="Unassembled WGS sequence"/>
</dbReference>
<dbReference type="GO" id="GO:0009307">
    <property type="term" value="P:DNA restriction-modification system"/>
    <property type="evidence" value="ECO:0007669"/>
    <property type="project" value="InterPro"/>
</dbReference>
<dbReference type="AlphaFoldDB" id="A0A009INF8"/>
<sequence>MLDIHYHYITKYGIPIKNVWLLILYASEVYKTSEDKFFNIEENLEDLYIVILELLCNQFDKNISKGFSSNYVTRSENLTRVRGSINFLITESKMLMQRGQVNCSYDELTLNIPRYQYVLITLKNALFLKGIEGFKERLLQNINILEGLGVTCPLIQNYDLRSDRFGHFDYSEQALLQTCQLLNELKIPTMQKGNHLIPNLEEMSEEWLRKLFEKAVYGFYSKNLPANVWDVSHNKKLQWKLDTDSLITDMLPQMEADIIIRNRQTGQATIIDTKFNKILVSNRFGREKFRSSYIYQIYAYLRSQEEEGCPVFQRGVLLHPSVGEKIFDKVKIQGYLLEFQTIDLTEMAKEIKARLIELA</sequence>
<reference evidence="1 2" key="1">
    <citation type="submission" date="2014-02" db="EMBL/GenBank/DDBJ databases">
        <title>Comparative genomics and transcriptomics to identify genetic mechanisms underlying the emergence of carbapenem resistant Acinetobacter baumannii (CRAb).</title>
        <authorList>
            <person name="Harris A.D."/>
            <person name="Johnson K.J."/>
            <person name="George J."/>
            <person name="Shefchek K."/>
            <person name="Daugherty S.C."/>
            <person name="Parankush S."/>
            <person name="Sadzewicz L."/>
            <person name="Tallon L."/>
            <person name="Sengamalay N."/>
            <person name="Hazen T.H."/>
            <person name="Rasko D.A."/>
        </authorList>
    </citation>
    <scope>NUCLEOTIDE SEQUENCE [LARGE SCALE GENOMIC DNA]</scope>
    <source>
        <strain evidence="1 2">1295743</strain>
    </source>
</reference>
<dbReference type="PATRIC" id="fig|1310613.3.peg.2259"/>
<organism evidence="1 2">
    <name type="scientific">Acinetobacter baumannii (strain 1295743)</name>
    <dbReference type="NCBI Taxonomy" id="1310613"/>
    <lineage>
        <taxon>Bacteria</taxon>
        <taxon>Pseudomonadati</taxon>
        <taxon>Pseudomonadota</taxon>
        <taxon>Gammaproteobacteria</taxon>
        <taxon>Moraxellales</taxon>
        <taxon>Moraxellaceae</taxon>
        <taxon>Acinetobacter</taxon>
        <taxon>Acinetobacter calcoaceticus/baumannii complex</taxon>
    </lineage>
</organism>
<accession>A0A009INF8</accession>
<dbReference type="InterPro" id="IPR014407">
    <property type="entry name" value="McrC_bac"/>
</dbReference>
<dbReference type="RefSeq" id="WP_032051251.1">
    <property type="nucleotide sequence ID" value="NZ_JEWH01000028.1"/>
</dbReference>
<dbReference type="EMBL" id="JEWH01000028">
    <property type="protein sequence ID" value="EXB05353.1"/>
    <property type="molecule type" value="Genomic_DNA"/>
</dbReference>
<dbReference type="InterPro" id="IPR019292">
    <property type="entry name" value="McrC"/>
</dbReference>
<evidence type="ECO:0000313" key="1">
    <source>
        <dbReference type="EMBL" id="EXB05353.1"/>
    </source>
</evidence>
<evidence type="ECO:0000313" key="2">
    <source>
        <dbReference type="Proteomes" id="UP000020595"/>
    </source>
</evidence>